<gene>
    <name evidence="1" type="ORF">PXEA_LOCUS33888</name>
</gene>
<reference evidence="1" key="1">
    <citation type="submission" date="2018-11" db="EMBL/GenBank/DDBJ databases">
        <authorList>
            <consortium name="Pathogen Informatics"/>
        </authorList>
    </citation>
    <scope>NUCLEOTIDE SEQUENCE</scope>
</reference>
<dbReference type="Proteomes" id="UP000784294">
    <property type="component" value="Unassembled WGS sequence"/>
</dbReference>
<keyword evidence="2" id="KW-1185">Reference proteome</keyword>
<evidence type="ECO:0000313" key="1">
    <source>
        <dbReference type="EMBL" id="VEL40448.1"/>
    </source>
</evidence>
<accession>A0A3S5AM86</accession>
<proteinExistence type="predicted"/>
<comment type="caution">
    <text evidence="1">The sequence shown here is derived from an EMBL/GenBank/DDBJ whole genome shotgun (WGS) entry which is preliminary data.</text>
</comment>
<name>A0A3S5AM86_9PLAT</name>
<protein>
    <submittedName>
        <fullName evidence="1">Uncharacterized protein</fullName>
    </submittedName>
</protein>
<dbReference type="EMBL" id="CAAALY010264949">
    <property type="protein sequence ID" value="VEL40448.1"/>
    <property type="molecule type" value="Genomic_DNA"/>
</dbReference>
<organism evidence="1 2">
    <name type="scientific">Protopolystoma xenopodis</name>
    <dbReference type="NCBI Taxonomy" id="117903"/>
    <lineage>
        <taxon>Eukaryota</taxon>
        <taxon>Metazoa</taxon>
        <taxon>Spiralia</taxon>
        <taxon>Lophotrochozoa</taxon>
        <taxon>Platyhelminthes</taxon>
        <taxon>Monogenea</taxon>
        <taxon>Polyopisthocotylea</taxon>
        <taxon>Polystomatidea</taxon>
        <taxon>Polystomatidae</taxon>
        <taxon>Protopolystoma</taxon>
    </lineage>
</organism>
<evidence type="ECO:0000313" key="2">
    <source>
        <dbReference type="Proteomes" id="UP000784294"/>
    </source>
</evidence>
<dbReference type="AlphaFoldDB" id="A0A3S5AM86"/>
<sequence length="69" mass="7386">MQSGLLRRDEFELHSCETDLLLTVTVSSASGELAKRGLACDPRARVTRAGRPQVGGSSPAVGVDEECIW</sequence>